<protein>
    <submittedName>
        <fullName evidence="2">Uncharacterized protein</fullName>
    </submittedName>
</protein>
<evidence type="ECO:0000313" key="3">
    <source>
        <dbReference type="EMBL" id="CAJ1388122.1"/>
    </source>
</evidence>
<keyword evidence="4" id="KW-1185">Reference proteome</keyword>
<evidence type="ECO:0000256" key="1">
    <source>
        <dbReference type="SAM" id="MobiDB-lite"/>
    </source>
</evidence>
<dbReference type="AlphaFoldDB" id="A0AA36MNG5"/>
<dbReference type="EMBL" id="CAUJNA010001638">
    <property type="protein sequence ID" value="CAJ1388122.1"/>
    <property type="molecule type" value="Genomic_DNA"/>
</dbReference>
<dbReference type="EMBL" id="CAUJNA010000231">
    <property type="protein sequence ID" value="CAJ1374098.1"/>
    <property type="molecule type" value="Genomic_DNA"/>
</dbReference>
<accession>A0AA36MNG5</accession>
<gene>
    <name evidence="3" type="ORF">EVOR1521_LOCUS14055</name>
    <name evidence="2" type="ORF">EVOR1521_LOCUS3727</name>
</gene>
<feature type="compositionally biased region" description="Polar residues" evidence="1">
    <location>
        <begin position="1"/>
        <end position="11"/>
    </location>
</feature>
<reference evidence="2" key="1">
    <citation type="submission" date="2023-08" db="EMBL/GenBank/DDBJ databases">
        <authorList>
            <person name="Chen Y."/>
            <person name="Shah S."/>
            <person name="Dougan E. K."/>
            <person name="Thang M."/>
            <person name="Chan C."/>
        </authorList>
    </citation>
    <scope>NUCLEOTIDE SEQUENCE</scope>
</reference>
<comment type="caution">
    <text evidence="2">The sequence shown here is derived from an EMBL/GenBank/DDBJ whole genome shotgun (WGS) entry which is preliminary data.</text>
</comment>
<dbReference type="Proteomes" id="UP001178507">
    <property type="component" value="Unassembled WGS sequence"/>
</dbReference>
<proteinExistence type="predicted"/>
<name>A0AA36MNG5_9DINO</name>
<organism evidence="2 4">
    <name type="scientific">Effrenium voratum</name>
    <dbReference type="NCBI Taxonomy" id="2562239"/>
    <lineage>
        <taxon>Eukaryota</taxon>
        <taxon>Sar</taxon>
        <taxon>Alveolata</taxon>
        <taxon>Dinophyceae</taxon>
        <taxon>Suessiales</taxon>
        <taxon>Symbiodiniaceae</taxon>
        <taxon>Effrenium</taxon>
    </lineage>
</organism>
<sequence length="349" mass="39675">MASSSDQTSSGAYPATDTKNDDNDEQQVSLIFDEEYVNQLVNENKALRLVIASGFGFEMPGTIDGIKSNITRITQALDAHQEKLMTLTASQEPVLLVKFIDQPTRAMPFTPDIRRPLNTVAQFKTHVLDYLNLNKSKTAYRKYVFRVNENHLMNNRESCLNHVRLGYTVFVNPTGQGGVKSIKKDESNDIMKRTMVHEKKQTLREAESNLNLSKFLTTTQVVEDAKVRLTKLYTDAESNPIRTFRSLLRNLPTDQIGTTEEESPLLNIFKNNRPDSRLDKVGRAIMEPNYSSLFDLSAEVNGLMETVELTFDVLASEAFLRPHGAWNWSEMRKVIVSEISFRNGDELMR</sequence>
<evidence type="ECO:0000313" key="4">
    <source>
        <dbReference type="Proteomes" id="UP001178507"/>
    </source>
</evidence>
<evidence type="ECO:0000313" key="2">
    <source>
        <dbReference type="EMBL" id="CAJ1374098.1"/>
    </source>
</evidence>
<feature type="region of interest" description="Disordered" evidence="1">
    <location>
        <begin position="1"/>
        <end position="23"/>
    </location>
</feature>